<dbReference type="InParanoid" id="A0A330L4S3"/>
<dbReference type="SUPFAM" id="SSF69618">
    <property type="entry name" value="HemD-like"/>
    <property type="match status" value="1"/>
</dbReference>
<dbReference type="EC" id="4.2.1.75" evidence="2"/>
<dbReference type="InterPro" id="IPR036108">
    <property type="entry name" value="4pyrrol_syn_uPrphyn_synt_sf"/>
</dbReference>
<dbReference type="InterPro" id="IPR003754">
    <property type="entry name" value="4pyrrol_synth_uPrphyn_synth"/>
</dbReference>
<evidence type="ECO:0000313" key="3">
    <source>
        <dbReference type="Proteomes" id="UP000248168"/>
    </source>
</evidence>
<feature type="domain" description="Tetrapyrrole biosynthesis uroporphyrinogen III synthase" evidence="1">
    <location>
        <begin position="21"/>
        <end position="263"/>
    </location>
</feature>
<dbReference type="PANTHER" id="PTHR40082:SF1">
    <property type="entry name" value="BLR5956 PROTEIN"/>
    <property type="match status" value="1"/>
</dbReference>
<reference evidence="3" key="1">
    <citation type="submission" date="2018-04" db="EMBL/GenBank/DDBJ databases">
        <authorList>
            <person name="Lucker S."/>
            <person name="Sakoula D."/>
        </authorList>
    </citation>
    <scope>NUCLEOTIDE SEQUENCE [LARGE SCALE GENOMIC DNA]</scope>
</reference>
<dbReference type="EMBL" id="OUNR01000012">
    <property type="protein sequence ID" value="SPP64828.1"/>
    <property type="molecule type" value="Genomic_DNA"/>
</dbReference>
<keyword evidence="2" id="KW-0456">Lyase</keyword>
<dbReference type="Pfam" id="PF02602">
    <property type="entry name" value="HEM4"/>
    <property type="match status" value="1"/>
</dbReference>
<evidence type="ECO:0000259" key="1">
    <source>
        <dbReference type="Pfam" id="PF02602"/>
    </source>
</evidence>
<protein>
    <submittedName>
        <fullName evidence="2">Putative Uroporphyrinogen III synthase HemD</fullName>
        <ecNumber evidence="2">4.2.1.75</ecNumber>
    </submittedName>
</protein>
<proteinExistence type="predicted"/>
<dbReference type="AlphaFoldDB" id="A0A330L4S3"/>
<dbReference type="InterPro" id="IPR039793">
    <property type="entry name" value="UROS/Hem4"/>
</dbReference>
<organism evidence="2 3">
    <name type="scientific">Nitrospira lenta</name>
    <dbReference type="NCBI Taxonomy" id="1436998"/>
    <lineage>
        <taxon>Bacteria</taxon>
        <taxon>Pseudomonadati</taxon>
        <taxon>Nitrospirota</taxon>
        <taxon>Nitrospiria</taxon>
        <taxon>Nitrospirales</taxon>
        <taxon>Nitrospiraceae</taxon>
        <taxon>Nitrospira</taxon>
    </lineage>
</organism>
<dbReference type="RefSeq" id="WP_121989155.1">
    <property type="nucleotide sequence ID" value="NZ_OUNR01000012.1"/>
</dbReference>
<dbReference type="GO" id="GO:0004852">
    <property type="term" value="F:uroporphyrinogen-III synthase activity"/>
    <property type="evidence" value="ECO:0007669"/>
    <property type="project" value="UniProtKB-EC"/>
</dbReference>
<dbReference type="Gene3D" id="3.40.50.10090">
    <property type="match status" value="2"/>
</dbReference>
<evidence type="ECO:0000313" key="2">
    <source>
        <dbReference type="EMBL" id="SPP64828.1"/>
    </source>
</evidence>
<dbReference type="Proteomes" id="UP000248168">
    <property type="component" value="Unassembled WGS sequence"/>
</dbReference>
<dbReference type="OrthoDB" id="213853at2"/>
<accession>A0A330L4S3</accession>
<dbReference type="PANTHER" id="PTHR40082">
    <property type="entry name" value="BLR5956 PROTEIN"/>
    <property type="match status" value="1"/>
</dbReference>
<dbReference type="CDD" id="cd06578">
    <property type="entry name" value="HemD"/>
    <property type="match status" value="1"/>
</dbReference>
<name>A0A330L4S3_9BACT</name>
<keyword evidence="3" id="KW-1185">Reference proteome</keyword>
<sequence>MSEKGLSGITVAAFESRMAVEMTRLIERYGGRPSVAPALRELPIQDNPTALRFGVRLIEGQVDVLVLMTGVGTTALFDILKARHPMSSIMVGVKQTAVVARGPKPVAALKALGITPALVVPEPNTWVDVVSTLDEYRPVKGLRVAVQEYGSSNPDFLEALRVRGADVFPVPVYKWGLPEDLTPLRLVLADVVAGDISVMLITNAAQIDQVMQLLEQEGKVPLFREACKGIVIASIGPTASERLRHYDLPVDFEPSHGKMGVLVKELSEQIAPLLAAKHR</sequence>
<gene>
    <name evidence="2" type="ORF">NITLEN_20468</name>
</gene>
<dbReference type="GO" id="GO:0006780">
    <property type="term" value="P:uroporphyrinogen III biosynthetic process"/>
    <property type="evidence" value="ECO:0007669"/>
    <property type="project" value="InterPro"/>
</dbReference>